<evidence type="ECO:0000256" key="4">
    <source>
        <dbReference type="ARBA" id="ARBA00009892"/>
    </source>
</evidence>
<sequence length="425" mass="48416">MEKDNTITKKDHEKILEFVLTKKDEINVDLPIVKGYDFNKGIDFEKIMKKYLYQGFQSTNLGLAIKEINKMLHWRLSDEPIPKDEEGELADPEFRKTVKCTIFLGFTSNMISSGTRELLRFIVQHNLVSAIVTTGGGIEEDIMKCFSPTYHGDFELKGNLMRKKGLNRIGNLIIPNKNYCEFEDWLLPILGKMLKEQKEDGVKWTPSKMIHRLGLEINNEESVWYWAAKNNIPVYSPAITDGSIGDMLYFFSYNNPGLVLDVVEDVIAINKLSAAAHKRGMIIIGGGLVKHHICNANLMGGGADFSVYINTAIHYDGSDAGATPDEAVSWGKIHHKAKPVKIFCEATLVLPLIVAETFAKYVHKQKKLLKNTNEKEENKENKKENKEEKVKKENNKEKKFDNIHSSLIDYLSTKNKEEEEEEEEN</sequence>
<dbReference type="NCBIfam" id="TIGR00321">
    <property type="entry name" value="dhys"/>
    <property type="match status" value="1"/>
</dbReference>
<dbReference type="Proteomes" id="UP001146793">
    <property type="component" value="Unassembled WGS sequence"/>
</dbReference>
<keyword evidence="7" id="KW-0520">NAD</keyword>
<dbReference type="Gene3D" id="3.40.910.10">
    <property type="entry name" value="Deoxyhypusine synthase"/>
    <property type="match status" value="1"/>
</dbReference>
<dbReference type="SUPFAM" id="SSF52467">
    <property type="entry name" value="DHS-like NAD/FAD-binding domain"/>
    <property type="match status" value="1"/>
</dbReference>
<feature type="region of interest" description="Disordered" evidence="9">
    <location>
        <begin position="372"/>
        <end position="404"/>
    </location>
</feature>
<reference evidence="11" key="1">
    <citation type="submission" date="2022-08" db="EMBL/GenBank/DDBJ databases">
        <title>Novel sulfate-reducing endosymbionts in the free-living metamonad Anaeramoeba.</title>
        <authorList>
            <person name="Jerlstrom-Hultqvist J."/>
            <person name="Cepicka I."/>
            <person name="Gallot-Lavallee L."/>
            <person name="Salas-Leiva D."/>
            <person name="Curtis B.A."/>
            <person name="Zahonova K."/>
            <person name="Pipaliya S."/>
            <person name="Dacks J."/>
            <person name="Roger A.J."/>
        </authorList>
    </citation>
    <scope>NUCLEOTIDE SEQUENCE</scope>
    <source>
        <strain evidence="11">Schooner1</strain>
    </source>
</reference>
<dbReference type="AlphaFoldDB" id="A0AAV7Y9B7"/>
<evidence type="ECO:0000256" key="1">
    <source>
        <dbReference type="ARBA" id="ARBA00000952"/>
    </source>
</evidence>
<comment type="pathway">
    <text evidence="3">Protein modification; eIF5A hypusination.</text>
</comment>
<dbReference type="InterPro" id="IPR036982">
    <property type="entry name" value="Deoxyhypusine_synthase_sf"/>
</dbReference>
<dbReference type="PANTHER" id="PTHR11703:SF0">
    <property type="entry name" value="DEOXYHYPUSINE SYNTHASE"/>
    <property type="match status" value="1"/>
</dbReference>
<organism evidence="10 12">
    <name type="scientific">Anaeramoeba flamelloides</name>
    <dbReference type="NCBI Taxonomy" id="1746091"/>
    <lineage>
        <taxon>Eukaryota</taxon>
        <taxon>Metamonada</taxon>
        <taxon>Anaeramoebidae</taxon>
        <taxon>Anaeramoeba</taxon>
    </lineage>
</organism>
<keyword evidence="8" id="KW-0386">Hypusine biosynthesis</keyword>
<dbReference type="PANTHER" id="PTHR11703">
    <property type="entry name" value="DEOXYHYPUSINE SYNTHASE"/>
    <property type="match status" value="1"/>
</dbReference>
<gene>
    <name evidence="10" type="ORF">M0812_27924</name>
    <name evidence="11" type="ORF">M0813_27434</name>
</gene>
<evidence type="ECO:0000256" key="2">
    <source>
        <dbReference type="ARBA" id="ARBA00001911"/>
    </source>
</evidence>
<keyword evidence="13" id="KW-1185">Reference proteome</keyword>
<evidence type="ECO:0000256" key="6">
    <source>
        <dbReference type="ARBA" id="ARBA00022679"/>
    </source>
</evidence>
<evidence type="ECO:0000313" key="13">
    <source>
        <dbReference type="Proteomes" id="UP001150062"/>
    </source>
</evidence>
<dbReference type="EMBL" id="JANTQA010000070">
    <property type="protein sequence ID" value="KAJ3425480.1"/>
    <property type="molecule type" value="Genomic_DNA"/>
</dbReference>
<accession>A0AAV7Y9B7</accession>
<evidence type="ECO:0000313" key="12">
    <source>
        <dbReference type="Proteomes" id="UP001146793"/>
    </source>
</evidence>
<comment type="cofactor">
    <cofactor evidence="2">
        <name>NAD(+)</name>
        <dbReference type="ChEBI" id="CHEBI:57540"/>
    </cofactor>
</comment>
<reference evidence="10" key="2">
    <citation type="submission" date="2022-08" db="EMBL/GenBank/DDBJ databases">
        <title>Novel sulphate-reducing endosymbionts in the free-living metamonad Anaeramoeba.</title>
        <authorList>
            <person name="Jerlstrom-Hultqvist J."/>
            <person name="Cepicka I."/>
            <person name="Gallot-Lavallee L."/>
            <person name="Salas-Leiva D."/>
            <person name="Curtis B.A."/>
            <person name="Zahonova K."/>
            <person name="Pipaliya S."/>
            <person name="Dacks J."/>
            <person name="Roger A.J."/>
        </authorList>
    </citation>
    <scope>NUCLEOTIDE SEQUENCE</scope>
    <source>
        <strain evidence="10">Busselton2</strain>
    </source>
</reference>
<comment type="catalytic activity">
    <reaction evidence="1">
        <text>[eIF5A protein]-L-lysine + spermidine = [eIF5A protein]-deoxyhypusine + propane-1,3-diamine</text>
        <dbReference type="Rhea" id="RHEA:33299"/>
        <dbReference type="Rhea" id="RHEA-COMP:10143"/>
        <dbReference type="Rhea" id="RHEA-COMP:10144"/>
        <dbReference type="ChEBI" id="CHEBI:29969"/>
        <dbReference type="ChEBI" id="CHEBI:57484"/>
        <dbReference type="ChEBI" id="CHEBI:57834"/>
        <dbReference type="ChEBI" id="CHEBI:82657"/>
        <dbReference type="EC" id="2.5.1.46"/>
    </reaction>
</comment>
<evidence type="ECO:0000256" key="9">
    <source>
        <dbReference type="SAM" id="MobiDB-lite"/>
    </source>
</evidence>
<evidence type="ECO:0000256" key="7">
    <source>
        <dbReference type="ARBA" id="ARBA00023027"/>
    </source>
</evidence>
<protein>
    <recommendedName>
        <fullName evidence="5">deoxyhypusine synthase</fullName>
        <ecNumber evidence="5">2.5.1.46</ecNumber>
    </recommendedName>
</protein>
<keyword evidence="6" id="KW-0808">Transferase</keyword>
<dbReference type="FunFam" id="3.40.910.10:FF:000001">
    <property type="entry name" value="Probable deoxyhypusine synthase"/>
    <property type="match status" value="1"/>
</dbReference>
<evidence type="ECO:0000256" key="3">
    <source>
        <dbReference type="ARBA" id="ARBA00005041"/>
    </source>
</evidence>
<feature type="compositionally biased region" description="Basic and acidic residues" evidence="9">
    <location>
        <begin position="372"/>
        <end position="402"/>
    </location>
</feature>
<evidence type="ECO:0000256" key="8">
    <source>
        <dbReference type="ARBA" id="ARBA00023256"/>
    </source>
</evidence>
<dbReference type="Proteomes" id="UP001150062">
    <property type="component" value="Unassembled WGS sequence"/>
</dbReference>
<dbReference type="EMBL" id="JAOAOG010000242">
    <property type="protein sequence ID" value="KAJ6236689.1"/>
    <property type="molecule type" value="Genomic_DNA"/>
</dbReference>
<proteinExistence type="inferred from homology"/>
<dbReference type="InterPro" id="IPR002773">
    <property type="entry name" value="Deoxyhypusine_synthase"/>
</dbReference>
<dbReference type="GO" id="GO:0005737">
    <property type="term" value="C:cytoplasm"/>
    <property type="evidence" value="ECO:0007669"/>
    <property type="project" value="TreeGrafter"/>
</dbReference>
<dbReference type="GO" id="GO:0034038">
    <property type="term" value="F:deoxyhypusine synthase activity"/>
    <property type="evidence" value="ECO:0007669"/>
    <property type="project" value="UniProtKB-EC"/>
</dbReference>
<comment type="similarity">
    <text evidence="4">Belongs to the deoxyhypusine synthase family.</text>
</comment>
<dbReference type="EC" id="2.5.1.46" evidence="5"/>
<dbReference type="Pfam" id="PF01916">
    <property type="entry name" value="DS"/>
    <property type="match status" value="1"/>
</dbReference>
<evidence type="ECO:0000313" key="10">
    <source>
        <dbReference type="EMBL" id="KAJ3425480.1"/>
    </source>
</evidence>
<dbReference type="InterPro" id="IPR029035">
    <property type="entry name" value="DHS-like_NAD/FAD-binding_dom"/>
</dbReference>
<name>A0AAV7Y9B7_9EUKA</name>
<evidence type="ECO:0000313" key="11">
    <source>
        <dbReference type="EMBL" id="KAJ6236689.1"/>
    </source>
</evidence>
<evidence type="ECO:0000256" key="5">
    <source>
        <dbReference type="ARBA" id="ARBA00012683"/>
    </source>
</evidence>
<comment type="caution">
    <text evidence="10">The sequence shown here is derived from an EMBL/GenBank/DDBJ whole genome shotgun (WGS) entry which is preliminary data.</text>
</comment>